<dbReference type="InterPro" id="IPR046335">
    <property type="entry name" value="LacI/GalR-like_sensor"/>
</dbReference>
<proteinExistence type="predicted"/>
<gene>
    <name evidence="5" type="ORF">PWYN_05345</name>
</gene>
<reference evidence="5 6" key="1">
    <citation type="submission" date="2014-08" db="EMBL/GenBank/DDBJ databases">
        <authorList>
            <person name="den Bakker H.C."/>
        </authorList>
    </citation>
    <scope>NUCLEOTIDE SEQUENCE [LARGE SCALE GENOMIC DNA]</scope>
    <source>
        <strain evidence="5 6">DSM 18334</strain>
    </source>
</reference>
<dbReference type="GO" id="GO:0003700">
    <property type="term" value="F:DNA-binding transcription factor activity"/>
    <property type="evidence" value="ECO:0007669"/>
    <property type="project" value="TreeGrafter"/>
</dbReference>
<dbReference type="PANTHER" id="PTHR30146:SF109">
    <property type="entry name" value="HTH-TYPE TRANSCRIPTIONAL REGULATOR GALS"/>
    <property type="match status" value="1"/>
</dbReference>
<dbReference type="Gene3D" id="1.10.260.40">
    <property type="entry name" value="lambda repressor-like DNA-binding domains"/>
    <property type="match status" value="1"/>
</dbReference>
<evidence type="ECO:0000313" key="6">
    <source>
        <dbReference type="Proteomes" id="UP000029734"/>
    </source>
</evidence>
<dbReference type="SMART" id="SM00354">
    <property type="entry name" value="HTH_LACI"/>
    <property type="match status" value="1"/>
</dbReference>
<reference evidence="5 6" key="2">
    <citation type="submission" date="2014-10" db="EMBL/GenBank/DDBJ databases">
        <title>Comparative genomics of the Paenibacillus odorifer group.</title>
        <authorList>
            <person name="Tsai Y.-C."/>
            <person name="Martin N."/>
            <person name="Korlach J."/>
            <person name="Wiedmann M."/>
        </authorList>
    </citation>
    <scope>NUCLEOTIDE SEQUENCE [LARGE SCALE GENOMIC DNA]</scope>
    <source>
        <strain evidence="5 6">DSM 18334</strain>
    </source>
</reference>
<dbReference type="OrthoDB" id="9788209at2"/>
<evidence type="ECO:0000256" key="1">
    <source>
        <dbReference type="ARBA" id="ARBA00023015"/>
    </source>
</evidence>
<evidence type="ECO:0000259" key="4">
    <source>
        <dbReference type="PROSITE" id="PS50932"/>
    </source>
</evidence>
<dbReference type="CDD" id="cd06294">
    <property type="entry name" value="PBP1_MalR-like"/>
    <property type="match status" value="1"/>
</dbReference>
<dbReference type="Pfam" id="PF00356">
    <property type="entry name" value="LacI"/>
    <property type="match status" value="1"/>
</dbReference>
<dbReference type="AlphaFoldDB" id="A0A098M8G7"/>
<dbReference type="InterPro" id="IPR010982">
    <property type="entry name" value="Lambda_DNA-bd_dom_sf"/>
</dbReference>
<dbReference type="EMBL" id="JQCR01000002">
    <property type="protein sequence ID" value="KGE18845.1"/>
    <property type="molecule type" value="Genomic_DNA"/>
</dbReference>
<dbReference type="SUPFAM" id="SSF47413">
    <property type="entry name" value="lambda repressor-like DNA-binding domains"/>
    <property type="match status" value="1"/>
</dbReference>
<name>A0A098M8G7_9BACL</name>
<dbReference type="GO" id="GO:0000976">
    <property type="term" value="F:transcription cis-regulatory region binding"/>
    <property type="evidence" value="ECO:0007669"/>
    <property type="project" value="TreeGrafter"/>
</dbReference>
<dbReference type="InterPro" id="IPR028082">
    <property type="entry name" value="Peripla_BP_I"/>
</dbReference>
<accession>A0A098M8G7</accession>
<dbReference type="STRING" id="268407.PWYN_05345"/>
<dbReference type="eggNOG" id="COG1609">
    <property type="taxonomic scope" value="Bacteria"/>
</dbReference>
<sequence>MKVTMKKVARRAGVSSSTVSRVVSGHPNVREETSRKVKKIMDEMKYTPNMIAKSLVSKTTSSICILLPKQDEKCFSNLFFMELIRGIATQANLSGFDIFISLGANEKEEVEMVSRLLKGRRVDGVILFSSRKEDAVVDFLKINNYPFVLIGRSDKYNEILSVDNNNLKAAYDATNHLISMGHKRIGFVRGPSNAIFSCDRLEGYRKAIQDNGLERRPEWILGEEVMQDSGYHAMSFLMNLPKRPTAILVVDDLVAFGVIRGLNKLKYKVPDDLAIISFNNTTLTELSNPTISSIDIGIYQLGYTASQVLIKRIQNPSNETQHTNRFIIEHRLIVRESSIPKRLGV</sequence>
<comment type="caution">
    <text evidence="5">The sequence shown here is derived from an EMBL/GenBank/DDBJ whole genome shotgun (WGS) entry which is preliminary data.</text>
</comment>
<protein>
    <submittedName>
        <fullName evidence="5">LacI family transcriptional regulator</fullName>
    </submittedName>
</protein>
<keyword evidence="6" id="KW-1185">Reference proteome</keyword>
<dbReference type="SUPFAM" id="SSF53822">
    <property type="entry name" value="Periplasmic binding protein-like I"/>
    <property type="match status" value="1"/>
</dbReference>
<dbReference type="CDD" id="cd01392">
    <property type="entry name" value="HTH_LacI"/>
    <property type="match status" value="1"/>
</dbReference>
<dbReference type="RefSeq" id="WP_036649155.1">
    <property type="nucleotide sequence ID" value="NZ_JQCR01000002.1"/>
</dbReference>
<feature type="domain" description="HTH lacI-type" evidence="4">
    <location>
        <begin position="3"/>
        <end position="57"/>
    </location>
</feature>
<dbReference type="PANTHER" id="PTHR30146">
    <property type="entry name" value="LACI-RELATED TRANSCRIPTIONAL REPRESSOR"/>
    <property type="match status" value="1"/>
</dbReference>
<evidence type="ECO:0000256" key="2">
    <source>
        <dbReference type="ARBA" id="ARBA00023125"/>
    </source>
</evidence>
<dbReference type="Proteomes" id="UP000029734">
    <property type="component" value="Unassembled WGS sequence"/>
</dbReference>
<dbReference type="PROSITE" id="PS50932">
    <property type="entry name" value="HTH_LACI_2"/>
    <property type="match status" value="1"/>
</dbReference>
<keyword evidence="1" id="KW-0805">Transcription regulation</keyword>
<keyword evidence="3" id="KW-0804">Transcription</keyword>
<keyword evidence="2" id="KW-0238">DNA-binding</keyword>
<dbReference type="Pfam" id="PF13377">
    <property type="entry name" value="Peripla_BP_3"/>
    <property type="match status" value="1"/>
</dbReference>
<evidence type="ECO:0000256" key="3">
    <source>
        <dbReference type="ARBA" id="ARBA00023163"/>
    </source>
</evidence>
<organism evidence="5 6">
    <name type="scientific">Paenibacillus wynnii</name>
    <dbReference type="NCBI Taxonomy" id="268407"/>
    <lineage>
        <taxon>Bacteria</taxon>
        <taxon>Bacillati</taxon>
        <taxon>Bacillota</taxon>
        <taxon>Bacilli</taxon>
        <taxon>Bacillales</taxon>
        <taxon>Paenibacillaceae</taxon>
        <taxon>Paenibacillus</taxon>
    </lineage>
</organism>
<dbReference type="Gene3D" id="3.40.50.2300">
    <property type="match status" value="2"/>
</dbReference>
<dbReference type="InterPro" id="IPR000843">
    <property type="entry name" value="HTH_LacI"/>
</dbReference>
<evidence type="ECO:0000313" key="5">
    <source>
        <dbReference type="EMBL" id="KGE18845.1"/>
    </source>
</evidence>